<protein>
    <recommendedName>
        <fullName evidence="4">Succinate dehydrogenase cytochrome b556 subunit</fullName>
    </recommendedName>
</protein>
<evidence type="ECO:0000256" key="3">
    <source>
        <dbReference type="ARBA" id="ARBA00007244"/>
    </source>
</evidence>
<dbReference type="PROSITE" id="PS01001">
    <property type="entry name" value="SDH_CYT_2"/>
    <property type="match status" value="1"/>
</dbReference>
<comment type="subunit">
    <text evidence="11">Part of an enzyme complex containing four subunits: a flavoprotein, an iron-sulfur protein, plus two membrane-anchoring proteins, SdhC and SdhD. The complex can form homotrimers.</text>
</comment>
<dbReference type="InterPro" id="IPR014314">
    <property type="entry name" value="Succ_DH_cytb556"/>
</dbReference>
<evidence type="ECO:0000256" key="2">
    <source>
        <dbReference type="ARBA" id="ARBA00004141"/>
    </source>
</evidence>
<evidence type="ECO:0000256" key="5">
    <source>
        <dbReference type="ARBA" id="ARBA00022617"/>
    </source>
</evidence>
<feature type="binding site" description="axial binding residue" evidence="12">
    <location>
        <position position="93"/>
    </location>
    <ligand>
        <name>heme</name>
        <dbReference type="ChEBI" id="CHEBI:30413"/>
        <note>ligand shared with second transmembrane subunit</note>
    </ligand>
    <ligandPart>
        <name>Fe</name>
        <dbReference type="ChEBI" id="CHEBI:18248"/>
    </ligandPart>
</feature>
<evidence type="ECO:0000313" key="14">
    <source>
        <dbReference type="EMBL" id="CAM75701.1"/>
    </source>
</evidence>
<evidence type="ECO:0000256" key="8">
    <source>
        <dbReference type="ARBA" id="ARBA00022989"/>
    </source>
</evidence>
<feature type="transmembrane region" description="Helical" evidence="13">
    <location>
        <begin position="69"/>
        <end position="94"/>
    </location>
</feature>
<dbReference type="EMBL" id="CU459003">
    <property type="protein sequence ID" value="CAM75701.1"/>
    <property type="molecule type" value="Genomic_DNA"/>
</dbReference>
<evidence type="ECO:0000256" key="1">
    <source>
        <dbReference type="ARBA" id="ARBA00004050"/>
    </source>
</evidence>
<dbReference type="CDD" id="cd03499">
    <property type="entry name" value="SQR_TypeC_SdhC"/>
    <property type="match status" value="1"/>
</dbReference>
<dbReference type="PANTHER" id="PTHR10978:SF5">
    <property type="entry name" value="SUCCINATE DEHYDROGENASE CYTOCHROME B560 SUBUNIT, MITOCHONDRIAL"/>
    <property type="match status" value="1"/>
</dbReference>
<keyword evidence="9 12" id="KW-0408">Iron</keyword>
<dbReference type="GO" id="GO:0009055">
    <property type="term" value="F:electron transfer activity"/>
    <property type="evidence" value="ECO:0007669"/>
    <property type="project" value="InterPro"/>
</dbReference>
<organism evidence="14">
    <name type="scientific">Magnetospirillum gryphiswaldense</name>
    <dbReference type="NCBI Taxonomy" id="55518"/>
    <lineage>
        <taxon>Bacteria</taxon>
        <taxon>Pseudomonadati</taxon>
        <taxon>Pseudomonadota</taxon>
        <taxon>Alphaproteobacteria</taxon>
        <taxon>Rhodospirillales</taxon>
        <taxon>Rhodospirillaceae</taxon>
        <taxon>Magnetospirillum</taxon>
    </lineage>
</organism>
<evidence type="ECO:0000256" key="11">
    <source>
        <dbReference type="ARBA" id="ARBA00025912"/>
    </source>
</evidence>
<dbReference type="SUPFAM" id="SSF81343">
    <property type="entry name" value="Fumarate reductase respiratory complex transmembrane subunits"/>
    <property type="match status" value="1"/>
</dbReference>
<keyword evidence="7 12" id="KW-0479">Metal-binding</keyword>
<keyword evidence="5 12" id="KW-0349">Heme</keyword>
<evidence type="ECO:0000256" key="9">
    <source>
        <dbReference type="ARBA" id="ARBA00023004"/>
    </source>
</evidence>
<comment type="subcellular location">
    <subcellularLocation>
        <location evidence="2">Membrane</location>
        <topology evidence="2">Multi-pass membrane protein</topology>
    </subcellularLocation>
</comment>
<feature type="transmembrane region" description="Helical" evidence="13">
    <location>
        <begin position="114"/>
        <end position="135"/>
    </location>
</feature>
<comment type="cofactor">
    <cofactor evidence="12">
        <name>heme</name>
        <dbReference type="ChEBI" id="CHEBI:30413"/>
    </cofactor>
    <text evidence="12">The heme is bound between the two transmembrane subunits.</text>
</comment>
<dbReference type="GO" id="GO:0016020">
    <property type="term" value="C:membrane"/>
    <property type="evidence" value="ECO:0007669"/>
    <property type="project" value="UniProtKB-SubCell"/>
</dbReference>
<dbReference type="InterPro" id="IPR018495">
    <property type="entry name" value="Succ_DH_cyt_bsu_CS"/>
</dbReference>
<dbReference type="Gene3D" id="1.20.1300.10">
    <property type="entry name" value="Fumarate reductase/succinate dehydrogenase, transmembrane subunit"/>
    <property type="match status" value="1"/>
</dbReference>
<dbReference type="InterPro" id="IPR000701">
    <property type="entry name" value="SuccDH_FuR_B_TM-su"/>
</dbReference>
<dbReference type="PIRSF" id="PIRSF000178">
    <property type="entry name" value="SDH_cyt_b560"/>
    <property type="match status" value="1"/>
</dbReference>
<evidence type="ECO:0000256" key="12">
    <source>
        <dbReference type="PIRSR" id="PIRSR000178-1"/>
    </source>
</evidence>
<reference evidence="14" key="1">
    <citation type="journal article" date="2007" name="J. Bacteriol.">
        <title>Comparative genome analysis of four magnetotactic bacteria reveals a complex set of group-specific genes implicated in magnetosome biomineralization and function.</title>
        <authorList>
            <person name="Richter M."/>
            <person name="Kube M."/>
            <person name="Bazylinski D.A."/>
            <person name="Lombardot T."/>
            <person name="Gloeckner F.O."/>
            <person name="Reinhardt R."/>
            <person name="Schueler D."/>
        </authorList>
    </citation>
    <scope>NUCLEOTIDE SEQUENCE</scope>
    <source>
        <strain evidence="14">MSR-1</strain>
    </source>
</reference>
<dbReference type="GO" id="GO:0006099">
    <property type="term" value="P:tricarboxylic acid cycle"/>
    <property type="evidence" value="ECO:0007669"/>
    <property type="project" value="InterPro"/>
</dbReference>
<keyword evidence="10 13" id="KW-0472">Membrane</keyword>
<keyword evidence="8 13" id="KW-1133">Transmembrane helix</keyword>
<evidence type="ECO:0000256" key="10">
    <source>
        <dbReference type="ARBA" id="ARBA00023136"/>
    </source>
</evidence>
<dbReference type="GO" id="GO:0046872">
    <property type="term" value="F:metal ion binding"/>
    <property type="evidence" value="ECO:0007669"/>
    <property type="project" value="UniProtKB-KW"/>
</dbReference>
<dbReference type="PROSITE" id="PS01000">
    <property type="entry name" value="SDH_CYT_1"/>
    <property type="match status" value="1"/>
</dbReference>
<dbReference type="PANTHER" id="PTHR10978">
    <property type="entry name" value="SUCCINATE DEHYDROGENASE CYTOCHROME B560 SUBUNIT"/>
    <property type="match status" value="1"/>
</dbReference>
<sequence length="138" mass="14910">MPRTSEVSGAQSMSTRNRPLSPHLDVYRLPLLAIMSITHRITGVGLAIGMFALAWWLCAAASGPAEFAVAQAVFGSFLGKLFLFGWTVALFFHLSHGIRHLLWDSGWGFEIPQAYLSAKVALGATVVLTVIAWIIGLA</sequence>
<proteinExistence type="inferred from homology"/>
<evidence type="ECO:0000256" key="4">
    <source>
        <dbReference type="ARBA" id="ARBA00020076"/>
    </source>
</evidence>
<accession>A4TYJ4</accession>
<evidence type="ECO:0000256" key="6">
    <source>
        <dbReference type="ARBA" id="ARBA00022692"/>
    </source>
</evidence>
<dbReference type="InterPro" id="IPR034804">
    <property type="entry name" value="SQR/QFR_C/D"/>
</dbReference>
<gene>
    <name evidence="14" type="primary">sdhC</name>
    <name evidence="14" type="ORF">MGR_0475</name>
</gene>
<keyword evidence="6 13" id="KW-0812">Transmembrane</keyword>
<dbReference type="NCBIfam" id="TIGR02970">
    <property type="entry name" value="succ_dehyd_cytB"/>
    <property type="match status" value="1"/>
</dbReference>
<comment type="function">
    <text evidence="1">Membrane-anchoring subunit of succinate dehydrogenase (SDH).</text>
</comment>
<feature type="transmembrane region" description="Helical" evidence="13">
    <location>
        <begin position="31"/>
        <end position="57"/>
    </location>
</feature>
<dbReference type="AlphaFoldDB" id="A4TYJ4"/>
<name>A4TYJ4_9PROT</name>
<dbReference type="Pfam" id="PF01127">
    <property type="entry name" value="Sdh_cyt"/>
    <property type="match status" value="1"/>
</dbReference>
<evidence type="ECO:0000256" key="7">
    <source>
        <dbReference type="ARBA" id="ARBA00022723"/>
    </source>
</evidence>
<evidence type="ECO:0000256" key="13">
    <source>
        <dbReference type="SAM" id="Phobius"/>
    </source>
</evidence>
<comment type="similarity">
    <text evidence="3">Belongs to the cytochrome b560 family.</text>
</comment>